<evidence type="ECO:0000313" key="8">
    <source>
        <dbReference type="Proteomes" id="UP000199800"/>
    </source>
</evidence>
<dbReference type="STRING" id="29364.SAMN04487772_103122"/>
<evidence type="ECO:0000313" key="7">
    <source>
        <dbReference type="EMBL" id="SES79089.1"/>
    </source>
</evidence>
<dbReference type="PANTHER" id="PTHR30250:SF26">
    <property type="entry name" value="PSMA PROTEIN"/>
    <property type="match status" value="1"/>
</dbReference>
<dbReference type="InterPro" id="IPR050833">
    <property type="entry name" value="Poly_Biosynth_Transport"/>
</dbReference>
<reference evidence="7 8" key="1">
    <citation type="submission" date="2016-10" db="EMBL/GenBank/DDBJ databases">
        <authorList>
            <person name="de Groot N.N."/>
        </authorList>
    </citation>
    <scope>NUCLEOTIDE SEQUENCE [LARGE SCALE GENOMIC DNA]</scope>
    <source>
        <strain evidence="7 8">DSM 1801</strain>
    </source>
</reference>
<evidence type="ECO:0000256" key="3">
    <source>
        <dbReference type="ARBA" id="ARBA00022692"/>
    </source>
</evidence>
<accession>A0A1H9ZBU2</accession>
<name>A0A1H9ZBU2_9FIRM</name>
<feature type="transmembrane region" description="Helical" evidence="6">
    <location>
        <begin position="176"/>
        <end position="198"/>
    </location>
</feature>
<evidence type="ECO:0000256" key="4">
    <source>
        <dbReference type="ARBA" id="ARBA00022989"/>
    </source>
</evidence>
<feature type="transmembrane region" description="Helical" evidence="6">
    <location>
        <begin position="21"/>
        <end position="39"/>
    </location>
</feature>
<feature type="transmembrane region" description="Helical" evidence="6">
    <location>
        <begin position="340"/>
        <end position="357"/>
    </location>
</feature>
<keyword evidence="2" id="KW-1003">Cell membrane</keyword>
<gene>
    <name evidence="7" type="ORF">SAMN04487772_103122</name>
</gene>
<evidence type="ECO:0000256" key="6">
    <source>
        <dbReference type="SAM" id="Phobius"/>
    </source>
</evidence>
<evidence type="ECO:0000256" key="2">
    <source>
        <dbReference type="ARBA" id="ARBA00022475"/>
    </source>
</evidence>
<feature type="transmembrane region" description="Helical" evidence="6">
    <location>
        <begin position="93"/>
        <end position="112"/>
    </location>
</feature>
<feature type="transmembrane region" description="Helical" evidence="6">
    <location>
        <begin position="403"/>
        <end position="424"/>
    </location>
</feature>
<feature type="transmembrane region" description="Helical" evidence="6">
    <location>
        <begin position="378"/>
        <end position="397"/>
    </location>
</feature>
<dbReference type="PANTHER" id="PTHR30250">
    <property type="entry name" value="PST FAMILY PREDICTED COLANIC ACID TRANSPORTER"/>
    <property type="match status" value="1"/>
</dbReference>
<evidence type="ECO:0000256" key="1">
    <source>
        <dbReference type="ARBA" id="ARBA00004651"/>
    </source>
</evidence>
<keyword evidence="5 6" id="KW-0472">Membrane</keyword>
<organism evidence="7 8">
    <name type="scientific">[Clostridium] polysaccharolyticum</name>
    <dbReference type="NCBI Taxonomy" id="29364"/>
    <lineage>
        <taxon>Bacteria</taxon>
        <taxon>Bacillati</taxon>
        <taxon>Bacillota</taxon>
        <taxon>Clostridia</taxon>
        <taxon>Lachnospirales</taxon>
        <taxon>Lachnospiraceae</taxon>
    </lineage>
</organism>
<proteinExistence type="predicted"/>
<feature type="transmembrane region" description="Helical" evidence="6">
    <location>
        <begin position="51"/>
        <end position="72"/>
    </location>
</feature>
<dbReference type="OrthoDB" id="8609648at2"/>
<feature type="transmembrane region" description="Helical" evidence="6">
    <location>
        <begin position="436"/>
        <end position="457"/>
    </location>
</feature>
<feature type="transmembrane region" description="Helical" evidence="6">
    <location>
        <begin position="463"/>
        <end position="488"/>
    </location>
</feature>
<feature type="transmembrane region" description="Helical" evidence="6">
    <location>
        <begin position="268"/>
        <end position="290"/>
    </location>
</feature>
<keyword evidence="8" id="KW-1185">Reference proteome</keyword>
<dbReference type="EMBL" id="FOHN01000003">
    <property type="protein sequence ID" value="SES79089.1"/>
    <property type="molecule type" value="Genomic_DNA"/>
</dbReference>
<evidence type="ECO:0000256" key="5">
    <source>
        <dbReference type="ARBA" id="ARBA00023136"/>
    </source>
</evidence>
<protein>
    <submittedName>
        <fullName evidence="7">Membrane protein involved in the export of O-antigen and teichoic acid</fullName>
    </submittedName>
</protein>
<keyword evidence="3 6" id="KW-0812">Transmembrane</keyword>
<dbReference type="GO" id="GO:0005886">
    <property type="term" value="C:plasma membrane"/>
    <property type="evidence" value="ECO:0007669"/>
    <property type="project" value="UniProtKB-SubCell"/>
</dbReference>
<feature type="transmembrane region" description="Helical" evidence="6">
    <location>
        <begin position="311"/>
        <end position="328"/>
    </location>
</feature>
<keyword evidence="4 6" id="KW-1133">Transmembrane helix</keyword>
<sequence length="512" mass="58666">MKIQRTKNAVNSISWGLINKVFTLILPFIIRTLVIYVFGVEYAGLNNLFSSILQVLNLAELGMSTAIVYAMYKPIAEKDYETLSSLLKYFKIVYQKIGIFVLGAGLCLIPGLKRLINGTYPKEINIYIIYVIYLLNTASSYLFFAYKTTLLSAYQRNDIASKINTAVHFFQNIMQLIIILVLKDFYIYLAVTVIFTNINNLLCHRRATELFPEIQPKGEISKENKEQIQQNVKGLMISKACQVSRNAFDTICISSFIGLTATTIYSNYYFLMTTITGFLTILLTSISAGIGNSIETESVEKNYQDLHKFNFMFMWVSGWCTSCFYCMYQPFMKIWMGQKLMLPFGCVILLCIYFLLLRAGDIRSQYFNACGLWWKGRWVSVLEAVANLFLNITLGYFFQIWGILIATILTILFIDHIGCAVLVFKNYFKGYSVKSYFLVCSYYFAVICIICGITGFICDLVPISGIFGLILRFGVCSIITNVLFYAVYRKNKWFNMSFNMAKRILGSLSRRK</sequence>
<comment type="subcellular location">
    <subcellularLocation>
        <location evidence="1">Cell membrane</location>
        <topology evidence="1">Multi-pass membrane protein</topology>
    </subcellularLocation>
</comment>
<feature type="transmembrane region" description="Helical" evidence="6">
    <location>
        <begin position="124"/>
        <end position="146"/>
    </location>
</feature>
<dbReference type="AlphaFoldDB" id="A0A1H9ZBU2"/>
<dbReference type="RefSeq" id="WP_092476277.1">
    <property type="nucleotide sequence ID" value="NZ_FOHN01000003.1"/>
</dbReference>
<dbReference type="Proteomes" id="UP000199800">
    <property type="component" value="Unassembled WGS sequence"/>
</dbReference>